<evidence type="ECO:0000256" key="1">
    <source>
        <dbReference type="SAM" id="SignalP"/>
    </source>
</evidence>
<evidence type="ECO:0000313" key="2">
    <source>
        <dbReference type="Proteomes" id="UP000887564"/>
    </source>
</evidence>
<accession>A0A914RS42</accession>
<keyword evidence="1" id="KW-0732">Signal</keyword>
<feature type="signal peptide" evidence="1">
    <location>
        <begin position="1"/>
        <end position="25"/>
    </location>
</feature>
<evidence type="ECO:0000313" key="3">
    <source>
        <dbReference type="WBParaSite" id="PEQ_0000912801-mRNA-1"/>
    </source>
</evidence>
<feature type="chain" id="PRO_5038077190" evidence="1">
    <location>
        <begin position="26"/>
        <end position="105"/>
    </location>
</feature>
<protein>
    <submittedName>
        <fullName evidence="3">Uncharacterized protein</fullName>
    </submittedName>
</protein>
<dbReference type="AlphaFoldDB" id="A0A914RS42"/>
<sequence>MSMWIDRSCLSIFAAVLAQYRLVDSQSIHFDYSPPNQLKYSSAKYNRNNCTSDASLLAKLIDGPAYNKHRIPGNLSTFVVNYFKSEMNGSKDYRIGQKSPIEVRF</sequence>
<dbReference type="WBParaSite" id="PEQ_0000912801-mRNA-1">
    <property type="protein sequence ID" value="PEQ_0000912801-mRNA-1"/>
    <property type="gene ID" value="PEQ_0000912801"/>
</dbReference>
<keyword evidence="2" id="KW-1185">Reference proteome</keyword>
<reference evidence="3" key="1">
    <citation type="submission" date="2022-11" db="UniProtKB">
        <authorList>
            <consortium name="WormBaseParasite"/>
        </authorList>
    </citation>
    <scope>IDENTIFICATION</scope>
</reference>
<name>A0A914RS42_PAREQ</name>
<organism evidence="2 3">
    <name type="scientific">Parascaris equorum</name>
    <name type="common">Equine roundworm</name>
    <dbReference type="NCBI Taxonomy" id="6256"/>
    <lineage>
        <taxon>Eukaryota</taxon>
        <taxon>Metazoa</taxon>
        <taxon>Ecdysozoa</taxon>
        <taxon>Nematoda</taxon>
        <taxon>Chromadorea</taxon>
        <taxon>Rhabditida</taxon>
        <taxon>Spirurina</taxon>
        <taxon>Ascaridomorpha</taxon>
        <taxon>Ascaridoidea</taxon>
        <taxon>Ascarididae</taxon>
        <taxon>Parascaris</taxon>
    </lineage>
</organism>
<proteinExistence type="predicted"/>
<dbReference type="Proteomes" id="UP000887564">
    <property type="component" value="Unplaced"/>
</dbReference>